<dbReference type="GO" id="GO:0016192">
    <property type="term" value="P:vesicle-mediated transport"/>
    <property type="evidence" value="ECO:0007669"/>
    <property type="project" value="InterPro"/>
</dbReference>
<accession>A0A0D3D716</accession>
<evidence type="ECO:0000256" key="6">
    <source>
        <dbReference type="ARBA" id="ARBA00022927"/>
    </source>
</evidence>
<reference evidence="10 11" key="1">
    <citation type="journal article" date="2014" name="Genome Biol.">
        <title>Transcriptome and methylome profiling reveals relics of genome dominance in the mesopolyploid Brassica oleracea.</title>
        <authorList>
            <person name="Parkin I.A."/>
            <person name="Koh C."/>
            <person name="Tang H."/>
            <person name="Robinson S.J."/>
            <person name="Kagale S."/>
            <person name="Clarke W.E."/>
            <person name="Town C.D."/>
            <person name="Nixon J."/>
            <person name="Krishnakumar V."/>
            <person name="Bidwell S.L."/>
            <person name="Denoeud F."/>
            <person name="Belcram H."/>
            <person name="Links M.G."/>
            <person name="Just J."/>
            <person name="Clarke C."/>
            <person name="Bender T."/>
            <person name="Huebert T."/>
            <person name="Mason A.S."/>
            <person name="Pires J.C."/>
            <person name="Barker G."/>
            <person name="Moore J."/>
            <person name="Walley P.G."/>
            <person name="Manoli S."/>
            <person name="Batley J."/>
            <person name="Edwards D."/>
            <person name="Nelson M.N."/>
            <person name="Wang X."/>
            <person name="Paterson A.H."/>
            <person name="King G."/>
            <person name="Bancroft I."/>
            <person name="Chalhoub B."/>
            <person name="Sharpe A.G."/>
        </authorList>
    </citation>
    <scope>NUCLEOTIDE SEQUENCE</scope>
    <source>
        <strain evidence="10 11">cv. TO1000</strain>
    </source>
</reference>
<dbReference type="GO" id="GO:0006886">
    <property type="term" value="P:intracellular protein transport"/>
    <property type="evidence" value="ECO:0007669"/>
    <property type="project" value="InterPro"/>
</dbReference>
<reference evidence="10" key="2">
    <citation type="submission" date="2015-03" db="UniProtKB">
        <authorList>
            <consortium name="EnsemblPlants"/>
        </authorList>
    </citation>
    <scope>IDENTIFICATION</scope>
</reference>
<feature type="compositionally biased region" description="Basic and acidic residues" evidence="8">
    <location>
        <begin position="707"/>
        <end position="729"/>
    </location>
</feature>
<dbReference type="FunFam" id="2.60.40.1230:FF:000008">
    <property type="entry name" value="AP-1 complex subunit gamma"/>
    <property type="match status" value="1"/>
</dbReference>
<proteinExistence type="inferred from homology"/>
<keyword evidence="4" id="KW-0813">Transport</keyword>
<dbReference type="InterPro" id="IPR008152">
    <property type="entry name" value="Clathrin_a/b/g-adaptin_app_Ig"/>
</dbReference>
<dbReference type="Proteomes" id="UP000032141">
    <property type="component" value="Chromosome C7"/>
</dbReference>
<dbReference type="Gene3D" id="2.60.40.1230">
    <property type="match status" value="1"/>
</dbReference>
<evidence type="ECO:0000256" key="3">
    <source>
        <dbReference type="ARBA" id="ARBA00009515"/>
    </source>
</evidence>
<protein>
    <recommendedName>
        <fullName evidence="9">GAE domain-containing protein</fullName>
    </recommendedName>
</protein>
<dbReference type="InterPro" id="IPR011989">
    <property type="entry name" value="ARM-like"/>
</dbReference>
<keyword evidence="7" id="KW-0333">Golgi apparatus</keyword>
<dbReference type="SUPFAM" id="SSF54001">
    <property type="entry name" value="Cysteine proteinases"/>
    <property type="match status" value="1"/>
</dbReference>
<dbReference type="OMA" id="WRIFAHE"/>
<dbReference type="Pfam" id="PF05918">
    <property type="entry name" value="API5"/>
    <property type="match status" value="1"/>
</dbReference>
<dbReference type="PANTHER" id="PTHR12758">
    <property type="entry name" value="APOPTOSIS INHIBITOR 5-RELATED"/>
    <property type="match status" value="1"/>
</dbReference>
<dbReference type="InterPro" id="IPR008383">
    <property type="entry name" value="API5"/>
</dbReference>
<dbReference type="PROSITE" id="PS50180">
    <property type="entry name" value="GAE"/>
    <property type="match status" value="1"/>
</dbReference>
<evidence type="ECO:0000256" key="7">
    <source>
        <dbReference type="ARBA" id="ARBA00023034"/>
    </source>
</evidence>
<dbReference type="SUPFAM" id="SSF48371">
    <property type="entry name" value="ARM repeat"/>
    <property type="match status" value="1"/>
</dbReference>
<keyword evidence="5" id="KW-0053">Apoptosis</keyword>
<evidence type="ECO:0000256" key="8">
    <source>
        <dbReference type="SAM" id="MobiDB-lite"/>
    </source>
</evidence>
<comment type="similarity">
    <text evidence="3">Belongs to the API5 family.</text>
</comment>
<name>A0A0D3D716_BRAOL</name>
<sequence>MVDPSSEASRCLAYLKKCINALVESGGSGSEQTAEIYGAHEAFKIMFQQEKIGSLKAVLDHLSELTFEKVVVPKWRIFAHETKEIRRNLTDVVQRSMNYCLQKSLTHESNEELLKLTEFIEGHADKCKFEVDSLVSCLQIAVSVGGSLKLLELVNQRILPDFDKLTEQRKLDFMKAFSEISPHTTAHLADQMLPSVVGLLEKYMPADKSKFDEKKSSTHLECLLYTFHRLAHKGGDAEAIKEYCKSLKERLKSVKKITKARLGELVQTLADNNATCLEAEKYDKNDEGLMKCKFIFERRRHNTKTEMRTCINLVAMMKVLRSKIPSFMGDNSVKLSWKEAKKPVFGENIDETAKKVPDRPVQLDSLPKDLMKSLIETGNCYLNKDWVRHVMGSSRFQQVQQSKPEGPWLLNDNSGVAMLCWQINESEFSEFRVEDVVKKGSTGSVRDQMFHLLCWTYTSSDLARGKLEPHKLTKYSPFCTWYMCAFCHPEALGSVPNKPEEVLGIITKKKEVHHCYGGTIEKGLRHIQKYGIPREVCTVFNCTDHQPPSADEPHMSKRKITGIRKINTLKEALSELKNQPIGADLLHYTGLHLPGKHIYYGPYSKFYSSLVAYHAVIIESLEVIDGQLVAVCKMSNGEYVADGGYVYVSLSTVYMPVGVAADKKDSVRNTFEPTHLLTNFRVPTVDDGKIDKNDDTDSSEEEEEMEEDKKEEMEDSKELVEEKPEESAAKRLCTPASRRVKDSDGSIRKRALELVSLLGNENNVKQLTKALIDYLEVCGEDFKGIIENNEGFKEDHSARACSKSYMTTKALALVALLKLSSHFPIISKRIKDIIVEQKKSLLLEMQQRAIRSSLAERMPLLDEATFSVRSAGSLPASLSTMAKLSVSIPNGVAAAPLVDLLDLDSDDILAVPSSSSGADFLQDLLGVDLGSSSEKSVCTVSGATPAAQAGTDLLLDILSIGSPSLAQDSTSSIDLLSTTDVNNNSSTVLDTLSSPAQPQIATTASAGDMFDLFDGLSPSPSKEATNGPAYPPVVAYESSSLKIAFTFSKPSGNHPHTTNVEATFINLSPNTFTDFVFQAAVPKFLQLHLDPASSNTRLESGNITQNLRVTNSQHGKKSLVMRMRIGYELNRKDVLEEGQINNFPRGL</sequence>
<dbReference type="KEGG" id="boe:106307111"/>
<dbReference type="GO" id="GO:0005794">
    <property type="term" value="C:Golgi apparatus"/>
    <property type="evidence" value="ECO:0007669"/>
    <property type="project" value="UniProtKB-SubCell"/>
</dbReference>
<dbReference type="GO" id="GO:0003729">
    <property type="term" value="F:mRNA binding"/>
    <property type="evidence" value="ECO:0007669"/>
    <property type="project" value="TreeGrafter"/>
</dbReference>
<dbReference type="EnsemblPlants" id="Bo7g055870.1">
    <property type="protein sequence ID" value="Bo7g055870.1"/>
    <property type="gene ID" value="Bo7g055870"/>
</dbReference>
<feature type="region of interest" description="Disordered" evidence="8">
    <location>
        <begin position="687"/>
        <end position="737"/>
    </location>
</feature>
<evidence type="ECO:0000256" key="2">
    <source>
        <dbReference type="ARBA" id="ARBA00004555"/>
    </source>
</evidence>
<evidence type="ECO:0000256" key="4">
    <source>
        <dbReference type="ARBA" id="ARBA00022448"/>
    </source>
</evidence>
<dbReference type="Gramene" id="Bo7g055870.1">
    <property type="protein sequence ID" value="Bo7g055870.1"/>
    <property type="gene ID" value="Bo7g055870"/>
</dbReference>
<comment type="subcellular location">
    <subcellularLocation>
        <location evidence="1">Cytoplasmic vesicle</location>
        <location evidence="1">Clathrin-coated vesicle membrane</location>
        <topology evidence="1">Peripheral membrane protein</topology>
        <orientation evidence="1">Cytoplasmic side</orientation>
    </subcellularLocation>
    <subcellularLocation>
        <location evidence="2">Golgi apparatus</location>
    </subcellularLocation>
</comment>
<feature type="compositionally biased region" description="Acidic residues" evidence="8">
    <location>
        <begin position="696"/>
        <end position="706"/>
    </location>
</feature>
<evidence type="ECO:0000256" key="1">
    <source>
        <dbReference type="ARBA" id="ARBA00004145"/>
    </source>
</evidence>
<evidence type="ECO:0000256" key="5">
    <source>
        <dbReference type="ARBA" id="ARBA00022703"/>
    </source>
</evidence>
<dbReference type="GeneID" id="106307111"/>
<organism evidence="10 11">
    <name type="scientific">Brassica oleracea var. oleracea</name>
    <dbReference type="NCBI Taxonomy" id="109376"/>
    <lineage>
        <taxon>Eukaryota</taxon>
        <taxon>Viridiplantae</taxon>
        <taxon>Streptophyta</taxon>
        <taxon>Embryophyta</taxon>
        <taxon>Tracheophyta</taxon>
        <taxon>Spermatophyta</taxon>
        <taxon>Magnoliopsida</taxon>
        <taxon>eudicotyledons</taxon>
        <taxon>Gunneridae</taxon>
        <taxon>Pentapetalae</taxon>
        <taxon>rosids</taxon>
        <taxon>malvids</taxon>
        <taxon>Brassicales</taxon>
        <taxon>Brassicaceae</taxon>
        <taxon>Brassiceae</taxon>
        <taxon>Brassica</taxon>
    </lineage>
</organism>
<dbReference type="eggNOG" id="KOG1062">
    <property type="taxonomic scope" value="Eukaryota"/>
</dbReference>
<dbReference type="PANTHER" id="PTHR12758:SF19">
    <property type="entry name" value="APOPTOSIS INHIBITOR 5"/>
    <property type="match status" value="1"/>
</dbReference>
<dbReference type="Pfam" id="PF02883">
    <property type="entry name" value="Alpha_adaptinC2"/>
    <property type="match status" value="1"/>
</dbReference>
<dbReference type="eggNOG" id="KOG2213">
    <property type="taxonomic scope" value="Eukaryota"/>
</dbReference>
<dbReference type="CDD" id="cd02619">
    <property type="entry name" value="Peptidase_C1"/>
    <property type="match status" value="1"/>
</dbReference>
<dbReference type="InterPro" id="IPR038765">
    <property type="entry name" value="Papain-like_cys_pep_sf"/>
</dbReference>
<dbReference type="InterPro" id="IPR016024">
    <property type="entry name" value="ARM-type_fold"/>
</dbReference>
<dbReference type="RefSeq" id="XP_013599437.1">
    <property type="nucleotide sequence ID" value="XM_013743983.1"/>
</dbReference>
<dbReference type="GO" id="GO:0043067">
    <property type="term" value="P:regulation of programmed cell death"/>
    <property type="evidence" value="ECO:0007669"/>
    <property type="project" value="TreeGrafter"/>
</dbReference>
<dbReference type="Gene3D" id="1.25.10.10">
    <property type="entry name" value="Leucine-rich Repeat Variant"/>
    <property type="match status" value="1"/>
</dbReference>
<dbReference type="HOGENOM" id="CLU_276988_0_0_1"/>
<evidence type="ECO:0000259" key="9">
    <source>
        <dbReference type="PROSITE" id="PS50180"/>
    </source>
</evidence>
<dbReference type="GO" id="GO:0030665">
    <property type="term" value="C:clathrin-coated vesicle membrane"/>
    <property type="evidence" value="ECO:0007669"/>
    <property type="project" value="UniProtKB-SubCell"/>
</dbReference>
<evidence type="ECO:0000313" key="11">
    <source>
        <dbReference type="Proteomes" id="UP000032141"/>
    </source>
</evidence>
<dbReference type="InterPro" id="IPR008153">
    <property type="entry name" value="GAE_dom"/>
</dbReference>
<dbReference type="SMART" id="SM00809">
    <property type="entry name" value="Alpha_adaptinC2"/>
    <property type="match status" value="1"/>
</dbReference>
<keyword evidence="6" id="KW-0653">Protein transport</keyword>
<dbReference type="SUPFAM" id="SSF49348">
    <property type="entry name" value="Clathrin adaptor appendage domain"/>
    <property type="match status" value="1"/>
</dbReference>
<dbReference type="InterPro" id="IPR013041">
    <property type="entry name" value="Clathrin_app_Ig-like_sf"/>
</dbReference>
<dbReference type="GO" id="GO:0005634">
    <property type="term" value="C:nucleus"/>
    <property type="evidence" value="ECO:0007669"/>
    <property type="project" value="TreeGrafter"/>
</dbReference>
<dbReference type="STRING" id="109376.A0A0D3D716"/>
<keyword evidence="11" id="KW-1185">Reference proteome</keyword>
<evidence type="ECO:0000313" key="10">
    <source>
        <dbReference type="EnsemblPlants" id="Bo7g055870.1"/>
    </source>
</evidence>
<feature type="domain" description="GAE" evidence="9">
    <location>
        <begin position="1028"/>
        <end position="1144"/>
    </location>
</feature>
<dbReference type="AlphaFoldDB" id="A0A0D3D716"/>
<dbReference type="Gene3D" id="3.90.70.10">
    <property type="entry name" value="Cysteine proteinases"/>
    <property type="match status" value="1"/>
</dbReference>